<keyword evidence="3" id="KW-1185">Reference proteome</keyword>
<dbReference type="Gramene" id="AUR62041029-RA">
    <property type="protein sequence ID" value="AUR62041029-RA:cds"/>
    <property type="gene ID" value="AUR62041029"/>
</dbReference>
<dbReference type="AlphaFoldDB" id="A0A803N606"/>
<feature type="compositionally biased region" description="Polar residues" evidence="1">
    <location>
        <begin position="182"/>
        <end position="201"/>
    </location>
</feature>
<reference evidence="2" key="1">
    <citation type="journal article" date="2017" name="Nature">
        <title>The genome of Chenopodium quinoa.</title>
        <authorList>
            <person name="Jarvis D.E."/>
            <person name="Ho Y.S."/>
            <person name="Lightfoot D.J."/>
            <person name="Schmoeckel S.M."/>
            <person name="Li B."/>
            <person name="Borm T.J.A."/>
            <person name="Ohyanagi H."/>
            <person name="Mineta K."/>
            <person name="Michell C.T."/>
            <person name="Saber N."/>
            <person name="Kharbatia N.M."/>
            <person name="Rupper R.R."/>
            <person name="Sharp A.R."/>
            <person name="Dally N."/>
            <person name="Boughton B.A."/>
            <person name="Woo Y.H."/>
            <person name="Gao G."/>
            <person name="Schijlen E.G.W.M."/>
            <person name="Guo X."/>
            <person name="Momin A.A."/>
            <person name="Negrao S."/>
            <person name="Al-Babili S."/>
            <person name="Gehring C."/>
            <person name="Roessner U."/>
            <person name="Jung C."/>
            <person name="Murphy K."/>
            <person name="Arold S.T."/>
            <person name="Gojobori T."/>
            <person name="van der Linden C.G."/>
            <person name="van Loo E.N."/>
            <person name="Jellen E.N."/>
            <person name="Maughan P.J."/>
            <person name="Tester M."/>
        </authorList>
    </citation>
    <scope>NUCLEOTIDE SEQUENCE [LARGE SCALE GENOMIC DNA]</scope>
    <source>
        <strain evidence="2">cv. PI 614886</strain>
    </source>
</reference>
<accession>A0A803N606</accession>
<name>A0A803N606_CHEQI</name>
<dbReference type="EnsemblPlants" id="AUR62041029-RA">
    <property type="protein sequence ID" value="AUR62041029-RA:cds"/>
    <property type="gene ID" value="AUR62041029"/>
</dbReference>
<dbReference type="Proteomes" id="UP000596660">
    <property type="component" value="Unplaced"/>
</dbReference>
<protein>
    <submittedName>
        <fullName evidence="2">Uncharacterized protein</fullName>
    </submittedName>
</protein>
<organism evidence="2 3">
    <name type="scientific">Chenopodium quinoa</name>
    <name type="common">Quinoa</name>
    <dbReference type="NCBI Taxonomy" id="63459"/>
    <lineage>
        <taxon>Eukaryota</taxon>
        <taxon>Viridiplantae</taxon>
        <taxon>Streptophyta</taxon>
        <taxon>Embryophyta</taxon>
        <taxon>Tracheophyta</taxon>
        <taxon>Spermatophyta</taxon>
        <taxon>Magnoliopsida</taxon>
        <taxon>eudicotyledons</taxon>
        <taxon>Gunneridae</taxon>
        <taxon>Pentapetalae</taxon>
        <taxon>Caryophyllales</taxon>
        <taxon>Chenopodiaceae</taxon>
        <taxon>Chenopodioideae</taxon>
        <taxon>Atripliceae</taxon>
        <taxon>Chenopodium</taxon>
    </lineage>
</organism>
<evidence type="ECO:0000313" key="3">
    <source>
        <dbReference type="Proteomes" id="UP000596660"/>
    </source>
</evidence>
<sequence length="218" mass="24568">MDNERDHCDIRSGSKSCISEDMDMTSHVHEEDVTSVRFCNKIGDPSNGSFVNHANDSLKYDLSADHAEPKYRFQNRHRRQGSFLSISKKDYKMMAQGKPIHYYDVRSGSYLVVKAVKHPKEKTTSKISVSLKESRRDQEEVHDGVCSKKEDYCSEVGSTVTSGIDSSSEEEGTFSSTKDDFSTNPITSATSRLRVPSTTEISTRRKSLKTGRRSNTIH</sequence>
<proteinExistence type="predicted"/>
<evidence type="ECO:0000256" key="1">
    <source>
        <dbReference type="SAM" id="MobiDB-lite"/>
    </source>
</evidence>
<evidence type="ECO:0000313" key="2">
    <source>
        <dbReference type="EnsemblPlants" id="AUR62041029-RA:cds"/>
    </source>
</evidence>
<reference evidence="2" key="2">
    <citation type="submission" date="2021-03" db="UniProtKB">
        <authorList>
            <consortium name="EnsemblPlants"/>
        </authorList>
    </citation>
    <scope>IDENTIFICATION</scope>
</reference>
<feature type="region of interest" description="Disordered" evidence="1">
    <location>
        <begin position="158"/>
        <end position="218"/>
    </location>
</feature>